<dbReference type="AlphaFoldDB" id="A0A063Y3K8"/>
<dbReference type="Pfam" id="PF05943">
    <property type="entry name" value="VipB"/>
    <property type="match status" value="1"/>
</dbReference>
<evidence type="ECO:0000313" key="4">
    <source>
        <dbReference type="Proteomes" id="UP000027318"/>
    </source>
</evidence>
<dbReference type="STRING" id="267850.ADINL_0537"/>
<dbReference type="PATRIC" id="fig|267850.7.peg.531"/>
<evidence type="ECO:0000313" key="3">
    <source>
        <dbReference type="EMBL" id="KDE40888.1"/>
    </source>
</evidence>
<accession>A0A063Y3K8</accession>
<dbReference type="PANTHER" id="PTHR35565:SF3">
    <property type="entry name" value="TYPE VI SECRETION SYSTEM SHEATH PROTEIN TSSC1"/>
    <property type="match status" value="1"/>
</dbReference>
<dbReference type="InterPro" id="IPR044032">
    <property type="entry name" value="TssC1_C"/>
</dbReference>
<proteinExistence type="predicted"/>
<reference evidence="3 4" key="1">
    <citation type="journal article" date="2005" name="Int. J. Syst. Evol. Microbiol.">
        <title>Nitrincola lacisaponensis gen. nov., sp. nov., a novel alkaliphilic bacterium isolated from an alkaline, saline lake.</title>
        <authorList>
            <person name="Dimitriu P.A."/>
            <person name="Shukla S.K."/>
            <person name="Conradt J."/>
            <person name="Marquez M.C."/>
            <person name="Ventosa A."/>
            <person name="Maglia A."/>
            <person name="Peyton B.M."/>
            <person name="Pinkart H.C."/>
            <person name="Mormile M.R."/>
        </authorList>
    </citation>
    <scope>NUCLEOTIDE SEQUENCE [LARGE SCALE GENOMIC DNA]</scope>
    <source>
        <strain evidence="3 4">4CA</strain>
    </source>
</reference>
<gene>
    <name evidence="3" type="ORF">ADINL_0537</name>
</gene>
<feature type="domain" description="TssC1 C-terminal" evidence="2">
    <location>
        <begin position="335"/>
        <end position="443"/>
    </location>
</feature>
<dbReference type="Pfam" id="PF18945">
    <property type="entry name" value="VipB_2"/>
    <property type="match status" value="1"/>
</dbReference>
<dbReference type="EMBL" id="JMSZ01000015">
    <property type="protein sequence ID" value="KDE40888.1"/>
    <property type="molecule type" value="Genomic_DNA"/>
</dbReference>
<comment type="caution">
    <text evidence="3">The sequence shown here is derived from an EMBL/GenBank/DDBJ whole genome shotgun (WGS) entry which is preliminary data.</text>
</comment>
<feature type="domain" description="TssC1 N-terminal" evidence="1">
    <location>
        <begin position="24"/>
        <end position="325"/>
    </location>
</feature>
<dbReference type="InterPro" id="IPR010269">
    <property type="entry name" value="T6SS_TssC-like"/>
</dbReference>
<dbReference type="PANTHER" id="PTHR35565">
    <property type="entry name" value="CYTOPLASMIC PROTEIN-RELATED"/>
    <property type="match status" value="1"/>
</dbReference>
<evidence type="ECO:0000259" key="1">
    <source>
        <dbReference type="Pfam" id="PF05943"/>
    </source>
</evidence>
<organism evidence="3 4">
    <name type="scientific">Nitrincola lacisaponensis</name>
    <dbReference type="NCBI Taxonomy" id="267850"/>
    <lineage>
        <taxon>Bacteria</taxon>
        <taxon>Pseudomonadati</taxon>
        <taxon>Pseudomonadota</taxon>
        <taxon>Gammaproteobacteria</taxon>
        <taxon>Oceanospirillales</taxon>
        <taxon>Oceanospirillaceae</taxon>
        <taxon>Nitrincola</taxon>
    </lineage>
</organism>
<protein>
    <submittedName>
        <fullName evidence="3">Uncharacterized protein ImpC</fullName>
    </submittedName>
</protein>
<name>A0A063Y3K8_9GAMM</name>
<dbReference type="InterPro" id="IPR044031">
    <property type="entry name" value="TssC1_N"/>
</dbReference>
<keyword evidence="4" id="KW-1185">Reference proteome</keyword>
<sequence length="449" mass="50721">MFGMDTTQSTERLDAMAQRLAVSRWIAEIDEQICELLHEITVHPEFQSLKSAWYGVRYLVEGTSDTAVIVRLLDIAYTELIKDFEYSIEFDQSSLFHKIYSQEFGSAGGTPYGAILCDHSVSFNTPAAMNAYINYLQHLAQIGAAAFCPFILGAPPALMDLETYDQLSGRINLDTTYRQLKFMKWNRFRSHPDARFIGLLLPRVLIDTPVYLRSDSGFMVSESLATRSSEHFTWMSPVYVFGRTLAHCYETTGWLAEICGVKGHGVTVDENHRGFVNLVDDYPCPQAEKLVHDELSQALADYGFMSLTSTTNSAKTVVYTAPSLHSPAHYDDVAAQHNARYAAQLQYVLCVSRFSHYLKILMRNKVGSFTTVDECQAYLKNWLLQYVMSTSDASEHLLAKYPLREAQVSVFELPGQAGVFKCVVRLTPHYQLECVETELLFSTDVVQSR</sequence>
<evidence type="ECO:0000259" key="2">
    <source>
        <dbReference type="Pfam" id="PF18945"/>
    </source>
</evidence>
<dbReference type="Proteomes" id="UP000027318">
    <property type="component" value="Unassembled WGS sequence"/>
</dbReference>
<dbReference type="NCBIfam" id="TIGR03355">
    <property type="entry name" value="VI_chp_2"/>
    <property type="match status" value="1"/>
</dbReference>